<sequence>MSGRIRGKHYYTGYLEISSVGIADILPINSIICINKTEKTQKQKIRRITSAVNTSNSDHTIAQNKIDTNLKEGFPGLTVDVYSYEDKYEKLMYRLRRLNKRAERLNTTKTPLSIQLDSSDAEKIAKLRINSNLNTILQRKLRIPRVLEFIDAALQVNLNYLEGNFKKVGILSDYKNNPWSEENLYEYFSECVQLESYQLICGKIRYTNVDLSKYEPLPEFLQLDGPKCNTNPVDIHKKISEQFLKGNEETNIELVNENEIIITISFYHHMRGHKFREFDVLASQTLSDITDTFNCSSIISGDRTLKLKGSCYMINGTLYPDLRNGACDYSVNLVEFYESYKPGVLKSITPINQSDAVLGDIKLPVYTPGYFIHHGECEHRIMITKIRTFDKSRDCPYVSCYPVHIFVSRKHTKDCQICDLNKVDKTVFNSQLLPNNPAYMCNECFKHMNSIKLKTGLYFSKGLVSSTSIDYNEE</sequence>
<evidence type="ECO:0000256" key="2">
    <source>
        <dbReference type="ARBA" id="ARBA00010410"/>
    </source>
</evidence>
<dbReference type="AlphaFoldDB" id="L0AVC6"/>
<keyword evidence="3" id="KW-0805">Transcription regulation</keyword>
<dbReference type="Pfam" id="PF12251">
    <property type="entry name" value="SNAPC3"/>
    <property type="match status" value="1"/>
</dbReference>
<keyword evidence="5" id="KW-0804">Transcription</keyword>
<organism evidence="7 8">
    <name type="scientific">Theileria equi strain WA</name>
    <dbReference type="NCBI Taxonomy" id="1537102"/>
    <lineage>
        <taxon>Eukaryota</taxon>
        <taxon>Sar</taxon>
        <taxon>Alveolata</taxon>
        <taxon>Apicomplexa</taxon>
        <taxon>Aconoidasida</taxon>
        <taxon>Piroplasmida</taxon>
        <taxon>Theileriidae</taxon>
        <taxon>Theileria</taxon>
    </lineage>
</organism>
<evidence type="ECO:0000256" key="3">
    <source>
        <dbReference type="ARBA" id="ARBA00023015"/>
    </source>
</evidence>
<comment type="similarity">
    <text evidence="2">Belongs to the SNAPC3/SRD2 family.</text>
</comment>
<evidence type="ECO:0000256" key="5">
    <source>
        <dbReference type="ARBA" id="ARBA00023163"/>
    </source>
</evidence>
<name>L0AVC6_THEEQ</name>
<dbReference type="VEuPathDB" id="PiroplasmaDB:BEWA_018020"/>
<gene>
    <name evidence="7" type="ORF">BEWA_018020</name>
</gene>
<keyword evidence="4" id="KW-0238">DNA-binding</keyword>
<dbReference type="GO" id="GO:0019185">
    <property type="term" value="C:snRNA-activating protein complex"/>
    <property type="evidence" value="ECO:0007669"/>
    <property type="project" value="TreeGrafter"/>
</dbReference>
<keyword evidence="8" id="KW-1185">Reference proteome</keyword>
<dbReference type="RefSeq" id="XP_004828627.1">
    <property type="nucleotide sequence ID" value="XM_004828570.1"/>
</dbReference>
<dbReference type="PANTHER" id="PTHR13421">
    <property type="entry name" value="SNRNA-ACTIVATING PROTEIN COMPLEX SUBUNIT 3"/>
    <property type="match status" value="1"/>
</dbReference>
<protein>
    <recommendedName>
        <fullName evidence="9">snRNA-activating protein complex subunit 3</fullName>
    </recommendedName>
</protein>
<evidence type="ECO:0000256" key="6">
    <source>
        <dbReference type="ARBA" id="ARBA00023242"/>
    </source>
</evidence>
<dbReference type="GO" id="GO:0005634">
    <property type="term" value="C:nucleus"/>
    <property type="evidence" value="ECO:0007669"/>
    <property type="project" value="UniProtKB-SubCell"/>
</dbReference>
<evidence type="ECO:0000313" key="8">
    <source>
        <dbReference type="Proteomes" id="UP000031512"/>
    </source>
</evidence>
<dbReference type="EMBL" id="CP001669">
    <property type="protein sequence ID" value="AFZ78961.1"/>
    <property type="molecule type" value="Genomic_DNA"/>
</dbReference>
<dbReference type="GO" id="GO:0001046">
    <property type="term" value="F:core promoter sequence-specific DNA binding"/>
    <property type="evidence" value="ECO:0007669"/>
    <property type="project" value="TreeGrafter"/>
</dbReference>
<proteinExistence type="inferred from homology"/>
<dbReference type="GO" id="GO:0000978">
    <property type="term" value="F:RNA polymerase II cis-regulatory region sequence-specific DNA binding"/>
    <property type="evidence" value="ECO:0007669"/>
    <property type="project" value="TreeGrafter"/>
</dbReference>
<dbReference type="InterPro" id="IPR022042">
    <property type="entry name" value="snRNA-activating_su3"/>
</dbReference>
<evidence type="ECO:0000256" key="1">
    <source>
        <dbReference type="ARBA" id="ARBA00004123"/>
    </source>
</evidence>
<accession>L0AVC6</accession>
<dbReference type="GeneID" id="15805901"/>
<dbReference type="GO" id="GO:0042796">
    <property type="term" value="P:snRNA transcription by RNA polymerase III"/>
    <property type="evidence" value="ECO:0007669"/>
    <property type="project" value="TreeGrafter"/>
</dbReference>
<evidence type="ECO:0000313" key="7">
    <source>
        <dbReference type="EMBL" id="AFZ78961.1"/>
    </source>
</evidence>
<dbReference type="KEGG" id="beq:BEWA_018020"/>
<dbReference type="Proteomes" id="UP000031512">
    <property type="component" value="Chromosome 1"/>
</dbReference>
<reference evidence="7 8" key="1">
    <citation type="journal article" date="2012" name="BMC Genomics">
        <title>Comparative genomic analysis and phylogenetic position of Theileria equi.</title>
        <authorList>
            <person name="Kappmeyer L.S."/>
            <person name="Thiagarajan M."/>
            <person name="Herndon D.R."/>
            <person name="Ramsay J.D."/>
            <person name="Caler E."/>
            <person name="Djikeng A."/>
            <person name="Gillespie J.J."/>
            <person name="Lau A.O."/>
            <person name="Roalson E.H."/>
            <person name="Silva J.C."/>
            <person name="Silva M.G."/>
            <person name="Suarez C.E."/>
            <person name="Ueti M.W."/>
            <person name="Nene V.M."/>
            <person name="Mealey R.H."/>
            <person name="Knowles D.P."/>
            <person name="Brayton K.A."/>
        </authorList>
    </citation>
    <scope>NUCLEOTIDE SEQUENCE [LARGE SCALE GENOMIC DNA]</scope>
    <source>
        <strain evidence="7 8">WA</strain>
    </source>
</reference>
<dbReference type="STRING" id="1537102.L0AVC6"/>
<comment type="subcellular location">
    <subcellularLocation>
        <location evidence="1">Nucleus</location>
    </subcellularLocation>
</comment>
<dbReference type="PANTHER" id="PTHR13421:SF16">
    <property type="entry name" value="SNRNA-ACTIVATING PROTEIN COMPLEX SUBUNIT 3"/>
    <property type="match status" value="1"/>
</dbReference>
<dbReference type="eggNOG" id="KOG2664">
    <property type="taxonomic scope" value="Eukaryota"/>
</dbReference>
<dbReference type="GO" id="GO:0001006">
    <property type="term" value="F:RNA polymerase III type 3 promoter sequence-specific DNA binding"/>
    <property type="evidence" value="ECO:0007669"/>
    <property type="project" value="TreeGrafter"/>
</dbReference>
<evidence type="ECO:0008006" key="9">
    <source>
        <dbReference type="Google" id="ProtNLM"/>
    </source>
</evidence>
<keyword evidence="6" id="KW-0539">Nucleus</keyword>
<dbReference type="OrthoDB" id="46583at2759"/>
<evidence type="ECO:0000256" key="4">
    <source>
        <dbReference type="ARBA" id="ARBA00023125"/>
    </source>
</evidence>
<dbReference type="GO" id="GO:0003681">
    <property type="term" value="F:bent DNA binding"/>
    <property type="evidence" value="ECO:0007669"/>
    <property type="project" value="TreeGrafter"/>
</dbReference>
<dbReference type="GO" id="GO:0042795">
    <property type="term" value="P:snRNA transcription by RNA polymerase II"/>
    <property type="evidence" value="ECO:0007669"/>
    <property type="project" value="TreeGrafter"/>
</dbReference>